<sequence length="128" mass="14551">MKECNSCGKCCIKYSNGGLSASKQEVELWEVFTPTIAEYVHKGEIWADPKTGKLLELCPFLRLETSVSSSRVKYSCDIYFDRPDDCKYYPSNVQEMILDGCEMIEASDLKNLKRAQAKLDIIMTDSRS</sequence>
<dbReference type="AlphaFoldDB" id="R4YS27"/>
<organism evidence="1 2">
    <name type="scientific">Oleispira antarctica RB-8</name>
    <dbReference type="NCBI Taxonomy" id="698738"/>
    <lineage>
        <taxon>Bacteria</taxon>
        <taxon>Pseudomonadati</taxon>
        <taxon>Pseudomonadota</taxon>
        <taxon>Gammaproteobacteria</taxon>
        <taxon>Oceanospirillales</taxon>
        <taxon>Oceanospirillaceae</taxon>
        <taxon>Oleispira</taxon>
    </lineage>
</organism>
<reference evidence="1 2" key="1">
    <citation type="journal article" date="2013" name="Nat. Commun.">
        <title>Genome sequence and functional genomic analysis of the oil-degrading bacterium Oleispira antarctica.</title>
        <authorList>
            <person name="Kube M."/>
            <person name="Chernikova T.N."/>
            <person name="Al-Ramahi Y."/>
            <person name="Beloqui A."/>
            <person name="Lopez-Cortez N."/>
            <person name="Guazzaroni M.E."/>
            <person name="Heipieper H.J."/>
            <person name="Klages S."/>
            <person name="Kotsyurbenko O.R."/>
            <person name="Langer I."/>
            <person name="Nechitaylo T.Y."/>
            <person name="Lunsdorf H."/>
            <person name="Fernandez M."/>
            <person name="Juarez S."/>
            <person name="Ciordia S."/>
            <person name="Singer A."/>
            <person name="Kagan O."/>
            <person name="Egorova O."/>
            <person name="Petit P.A."/>
            <person name="Stogios P."/>
            <person name="Kim Y."/>
            <person name="Tchigvintsev A."/>
            <person name="Flick R."/>
            <person name="Denaro R."/>
            <person name="Genovese M."/>
            <person name="Albar J.P."/>
            <person name="Reva O.N."/>
            <person name="Martinez-Gomariz M."/>
            <person name="Tran H."/>
            <person name="Ferrer M."/>
            <person name="Savchenko A."/>
            <person name="Yakunin A.F."/>
            <person name="Yakimov M.M."/>
            <person name="Golyshina O.V."/>
            <person name="Reinhardt R."/>
            <person name="Golyshin P.N."/>
        </authorList>
    </citation>
    <scope>NUCLEOTIDE SEQUENCE [LARGE SCALE GENOMIC DNA]</scope>
</reference>
<dbReference type="Proteomes" id="UP000032749">
    <property type="component" value="Chromosome"/>
</dbReference>
<dbReference type="STRING" id="698738.OLEAN_C07330"/>
<name>R4YS27_OLEAN</name>
<protein>
    <recommendedName>
        <fullName evidence="3">Fe-S-cluster oxidoreductase</fullName>
    </recommendedName>
</protein>
<evidence type="ECO:0000313" key="1">
    <source>
        <dbReference type="EMBL" id="CCK74909.1"/>
    </source>
</evidence>
<dbReference type="PATRIC" id="fig|698738.3.peg.759"/>
<evidence type="ECO:0008006" key="3">
    <source>
        <dbReference type="Google" id="ProtNLM"/>
    </source>
</evidence>
<gene>
    <name evidence="1" type="ORF">OLEAN_C07330</name>
</gene>
<accession>R4YS27</accession>
<dbReference type="HOGENOM" id="CLU_1946997_0_0_6"/>
<dbReference type="OrthoDB" id="5703293at2"/>
<dbReference type="KEGG" id="oai:OLEAN_C07330"/>
<dbReference type="Pfam" id="PF03692">
    <property type="entry name" value="CxxCxxCC"/>
    <property type="match status" value="1"/>
</dbReference>
<evidence type="ECO:0000313" key="2">
    <source>
        <dbReference type="Proteomes" id="UP000032749"/>
    </source>
</evidence>
<dbReference type="EMBL" id="FO203512">
    <property type="protein sequence ID" value="CCK74909.1"/>
    <property type="molecule type" value="Genomic_DNA"/>
</dbReference>
<proteinExistence type="predicted"/>
<keyword evidence="2" id="KW-1185">Reference proteome</keyword>
<dbReference type="InterPro" id="IPR005358">
    <property type="entry name" value="Puta_zinc/iron-chelating_dom"/>
</dbReference>